<feature type="active site" description="Nucleophile" evidence="9">
    <location>
        <position position="191"/>
    </location>
</feature>
<keyword evidence="6 9" id="KW-0133">Cell shape</keyword>
<evidence type="ECO:0000256" key="9">
    <source>
        <dbReference type="PROSITE-ProRule" id="PRU01373"/>
    </source>
</evidence>
<evidence type="ECO:0000256" key="3">
    <source>
        <dbReference type="ARBA" id="ARBA00022676"/>
    </source>
</evidence>
<dbReference type="PANTHER" id="PTHR30582:SF24">
    <property type="entry name" value="L,D-TRANSPEPTIDASE ERFK_SRFK-RELATED"/>
    <property type="match status" value="1"/>
</dbReference>
<evidence type="ECO:0000256" key="2">
    <source>
        <dbReference type="ARBA" id="ARBA00005992"/>
    </source>
</evidence>
<keyword evidence="8 9" id="KW-0961">Cell wall biogenesis/degradation</keyword>
<comment type="pathway">
    <text evidence="1 9">Cell wall biogenesis; peptidoglycan biosynthesis.</text>
</comment>
<dbReference type="InterPro" id="IPR005490">
    <property type="entry name" value="LD_TPept_cat_dom"/>
</dbReference>
<dbReference type="PROSITE" id="PS52029">
    <property type="entry name" value="LD_TPASE"/>
    <property type="match status" value="1"/>
</dbReference>
<proteinExistence type="inferred from homology"/>
<dbReference type="InterPro" id="IPR050979">
    <property type="entry name" value="LD-transpeptidase"/>
</dbReference>
<keyword evidence="10" id="KW-0732">Signal</keyword>
<keyword evidence="7 9" id="KW-0573">Peptidoglycan synthesis</keyword>
<evidence type="ECO:0000256" key="10">
    <source>
        <dbReference type="SAM" id="SignalP"/>
    </source>
</evidence>
<dbReference type="EMBL" id="JBHTFQ010000001">
    <property type="protein sequence ID" value="MFC7703071.1"/>
    <property type="molecule type" value="Genomic_DNA"/>
</dbReference>
<dbReference type="RefSeq" id="WP_377398603.1">
    <property type="nucleotide sequence ID" value="NZ_JBHTFQ010000001.1"/>
</dbReference>
<evidence type="ECO:0000259" key="11">
    <source>
        <dbReference type="PROSITE" id="PS52029"/>
    </source>
</evidence>
<organism evidence="12 13">
    <name type="scientific">Plastorhodobacter daqingensis</name>
    <dbReference type="NCBI Taxonomy" id="1387281"/>
    <lineage>
        <taxon>Bacteria</taxon>
        <taxon>Pseudomonadati</taxon>
        <taxon>Pseudomonadota</taxon>
        <taxon>Alphaproteobacteria</taxon>
        <taxon>Rhodobacterales</taxon>
        <taxon>Paracoccaceae</taxon>
        <taxon>Plastorhodobacter</taxon>
    </lineage>
</organism>
<feature type="chain" id="PRO_5045850687" evidence="10">
    <location>
        <begin position="22"/>
        <end position="241"/>
    </location>
</feature>
<comment type="caution">
    <text evidence="12">The sequence shown here is derived from an EMBL/GenBank/DDBJ whole genome shotgun (WGS) entry which is preliminary data.</text>
</comment>
<evidence type="ECO:0000256" key="5">
    <source>
        <dbReference type="ARBA" id="ARBA00022801"/>
    </source>
</evidence>
<dbReference type="PANTHER" id="PTHR30582">
    <property type="entry name" value="L,D-TRANSPEPTIDASE"/>
    <property type="match status" value="1"/>
</dbReference>
<dbReference type="PROSITE" id="PS51257">
    <property type="entry name" value="PROKAR_LIPOPROTEIN"/>
    <property type="match status" value="1"/>
</dbReference>
<keyword evidence="4 12" id="KW-0808">Transferase</keyword>
<dbReference type="CDD" id="cd16913">
    <property type="entry name" value="YkuD_like"/>
    <property type="match status" value="1"/>
</dbReference>
<keyword evidence="5" id="KW-0378">Hydrolase</keyword>
<evidence type="ECO:0000256" key="4">
    <source>
        <dbReference type="ARBA" id="ARBA00022679"/>
    </source>
</evidence>
<dbReference type="Gene3D" id="2.40.440.10">
    <property type="entry name" value="L,D-transpeptidase catalytic domain-like"/>
    <property type="match status" value="1"/>
</dbReference>
<reference evidence="13" key="1">
    <citation type="journal article" date="2019" name="Int. J. Syst. Evol. Microbiol.">
        <title>The Global Catalogue of Microorganisms (GCM) 10K type strain sequencing project: providing services to taxonomists for standard genome sequencing and annotation.</title>
        <authorList>
            <consortium name="The Broad Institute Genomics Platform"/>
            <consortium name="The Broad Institute Genome Sequencing Center for Infectious Disease"/>
            <person name="Wu L."/>
            <person name="Ma J."/>
        </authorList>
    </citation>
    <scope>NUCLEOTIDE SEQUENCE [LARGE SCALE GENOMIC DNA]</scope>
    <source>
        <strain evidence="13">CGMCC 1.12750</strain>
    </source>
</reference>
<evidence type="ECO:0000256" key="7">
    <source>
        <dbReference type="ARBA" id="ARBA00022984"/>
    </source>
</evidence>
<dbReference type="EC" id="2.3.2.-" evidence="12"/>
<evidence type="ECO:0000256" key="1">
    <source>
        <dbReference type="ARBA" id="ARBA00004752"/>
    </source>
</evidence>
<dbReference type="InterPro" id="IPR038063">
    <property type="entry name" value="Transpep_catalytic_dom"/>
</dbReference>
<protein>
    <submittedName>
        <fullName evidence="12">L,D-transpeptidase</fullName>
        <ecNumber evidence="12">2.3.2.-</ecNumber>
    </submittedName>
</protein>
<evidence type="ECO:0000256" key="8">
    <source>
        <dbReference type="ARBA" id="ARBA00023316"/>
    </source>
</evidence>
<keyword evidence="12" id="KW-0012">Acyltransferase</keyword>
<dbReference type="Pfam" id="PF03734">
    <property type="entry name" value="YkuD"/>
    <property type="match status" value="1"/>
</dbReference>
<accession>A0ABW2UEI1</accession>
<gene>
    <name evidence="12" type="ORF">ACFQXB_02540</name>
</gene>
<dbReference type="GO" id="GO:0016746">
    <property type="term" value="F:acyltransferase activity"/>
    <property type="evidence" value="ECO:0007669"/>
    <property type="project" value="UniProtKB-KW"/>
</dbReference>
<evidence type="ECO:0000313" key="13">
    <source>
        <dbReference type="Proteomes" id="UP001596516"/>
    </source>
</evidence>
<dbReference type="SUPFAM" id="SSF141523">
    <property type="entry name" value="L,D-transpeptidase catalytic domain-like"/>
    <property type="match status" value="1"/>
</dbReference>
<feature type="domain" description="L,D-TPase catalytic" evidence="11">
    <location>
        <begin position="78"/>
        <end position="215"/>
    </location>
</feature>
<evidence type="ECO:0000313" key="12">
    <source>
        <dbReference type="EMBL" id="MFC7703071.1"/>
    </source>
</evidence>
<evidence type="ECO:0000256" key="6">
    <source>
        <dbReference type="ARBA" id="ARBA00022960"/>
    </source>
</evidence>
<keyword evidence="13" id="KW-1185">Reference proteome</keyword>
<sequence length="241" mass="26375">MTLTVRGPLRALLIAAAVGLAACSAPPLEQEAPPEPQVVPGYEAIQDGDILIPAVPPQYLDPINRRQQVAYNGTERPGTIVVDPHAKFLYLVTAPGEAMRYRIAVGREGRGFRGSATVGRKAEWPAWTPTANMIRTDPDIYGPYRAGMSGGLENPLGARALYLYRNGRDTMYRIHGTNDVASIGNQTSAGCIRLFNQDILDLYDRVPRGAQMRVRSEAESRRLEGPQPPETVIQDLEVVAR</sequence>
<feature type="active site" description="Proton donor/acceptor" evidence="9">
    <location>
        <position position="175"/>
    </location>
</feature>
<keyword evidence="3" id="KW-0328">Glycosyltransferase</keyword>
<feature type="signal peptide" evidence="10">
    <location>
        <begin position="1"/>
        <end position="21"/>
    </location>
</feature>
<name>A0ABW2UEI1_9RHOB</name>
<comment type="similarity">
    <text evidence="2">Belongs to the YkuD family.</text>
</comment>
<dbReference type="Proteomes" id="UP001596516">
    <property type="component" value="Unassembled WGS sequence"/>
</dbReference>